<dbReference type="AlphaFoldDB" id="A0A5B9Q365"/>
<organism evidence="2 3">
    <name type="scientific">Bythopirellula goksoeyrii</name>
    <dbReference type="NCBI Taxonomy" id="1400387"/>
    <lineage>
        <taxon>Bacteria</taxon>
        <taxon>Pseudomonadati</taxon>
        <taxon>Planctomycetota</taxon>
        <taxon>Planctomycetia</taxon>
        <taxon>Pirellulales</taxon>
        <taxon>Lacipirellulaceae</taxon>
        <taxon>Bythopirellula</taxon>
    </lineage>
</organism>
<dbReference type="PANTHER" id="PTHR20883:SF48">
    <property type="entry name" value="ECTOINE DIOXYGENASE"/>
    <property type="match status" value="1"/>
</dbReference>
<protein>
    <submittedName>
        <fullName evidence="2">1-deoxypentalenic acid 11-beta-hydroxylase</fullName>
        <ecNumber evidence="2">1.14.11.35</ecNumber>
    </submittedName>
</protein>
<dbReference type="SUPFAM" id="SSF51197">
    <property type="entry name" value="Clavaminate synthase-like"/>
    <property type="match status" value="1"/>
</dbReference>
<evidence type="ECO:0000256" key="1">
    <source>
        <dbReference type="ARBA" id="ARBA00001954"/>
    </source>
</evidence>
<name>A0A5B9Q365_9BACT</name>
<dbReference type="PANTHER" id="PTHR20883">
    <property type="entry name" value="PHYTANOYL-COA DIOXYGENASE DOMAIN CONTAINING 1"/>
    <property type="match status" value="1"/>
</dbReference>
<dbReference type="EMBL" id="CP042913">
    <property type="protein sequence ID" value="QEG33407.1"/>
    <property type="molecule type" value="Genomic_DNA"/>
</dbReference>
<dbReference type="EC" id="1.14.11.35" evidence="2"/>
<dbReference type="GO" id="GO:0016706">
    <property type="term" value="F:2-oxoglutarate-dependent dioxygenase activity"/>
    <property type="evidence" value="ECO:0007669"/>
    <property type="project" value="UniProtKB-ARBA"/>
</dbReference>
<evidence type="ECO:0000313" key="2">
    <source>
        <dbReference type="EMBL" id="QEG33407.1"/>
    </source>
</evidence>
<dbReference type="Pfam" id="PF05721">
    <property type="entry name" value="PhyH"/>
    <property type="match status" value="1"/>
</dbReference>
<keyword evidence="2" id="KW-0560">Oxidoreductase</keyword>
<keyword evidence="3" id="KW-1185">Reference proteome</keyword>
<reference evidence="2 3" key="1">
    <citation type="submission" date="2019-08" db="EMBL/GenBank/DDBJ databases">
        <title>Deep-cultivation of Planctomycetes and their phenomic and genomic characterization uncovers novel biology.</title>
        <authorList>
            <person name="Wiegand S."/>
            <person name="Jogler M."/>
            <person name="Boedeker C."/>
            <person name="Pinto D."/>
            <person name="Vollmers J."/>
            <person name="Rivas-Marin E."/>
            <person name="Kohn T."/>
            <person name="Peeters S.H."/>
            <person name="Heuer A."/>
            <person name="Rast P."/>
            <person name="Oberbeckmann S."/>
            <person name="Bunk B."/>
            <person name="Jeske O."/>
            <person name="Meyerdierks A."/>
            <person name="Storesund J.E."/>
            <person name="Kallscheuer N."/>
            <person name="Luecker S."/>
            <person name="Lage O.M."/>
            <person name="Pohl T."/>
            <person name="Merkel B.J."/>
            <person name="Hornburger P."/>
            <person name="Mueller R.-W."/>
            <person name="Bruemmer F."/>
            <person name="Labrenz M."/>
            <person name="Spormann A.M."/>
            <person name="Op den Camp H."/>
            <person name="Overmann J."/>
            <person name="Amann R."/>
            <person name="Jetten M.S.M."/>
            <person name="Mascher T."/>
            <person name="Medema M.H."/>
            <person name="Devos D.P."/>
            <person name="Kaster A.-K."/>
            <person name="Ovreas L."/>
            <person name="Rohde M."/>
            <person name="Galperin M.Y."/>
            <person name="Jogler C."/>
        </authorList>
    </citation>
    <scope>NUCLEOTIDE SEQUENCE [LARGE SCALE GENOMIC DNA]</scope>
    <source>
        <strain evidence="2 3">Pr1d</strain>
    </source>
</reference>
<comment type="cofactor">
    <cofactor evidence="1">
        <name>Fe(2+)</name>
        <dbReference type="ChEBI" id="CHEBI:29033"/>
    </cofactor>
</comment>
<gene>
    <name evidence="2" type="primary">ptlH_1</name>
    <name evidence="2" type="ORF">Pr1d_06700</name>
</gene>
<dbReference type="GO" id="GO:0005506">
    <property type="term" value="F:iron ion binding"/>
    <property type="evidence" value="ECO:0007669"/>
    <property type="project" value="UniProtKB-ARBA"/>
</dbReference>
<dbReference type="KEGG" id="bgok:Pr1d_06700"/>
<dbReference type="Proteomes" id="UP000323917">
    <property type="component" value="Chromosome"/>
</dbReference>
<proteinExistence type="predicted"/>
<dbReference type="InterPro" id="IPR008775">
    <property type="entry name" value="Phytyl_CoA_dOase-like"/>
</dbReference>
<dbReference type="OrthoDB" id="9814777at2"/>
<sequence>MADWDTEAQEYATNGVIRLREFFDINHINELRSQLNRYVDEVLANQAQPHCTYEADGKTIRNLWRLDLYDGYFRQLANDDRLLSLVGHLVKGEPELVAVETFNKPARVGSGVPYHQDNAYFCQSPPDVLTVWIAIDPVTVENGAVYYIQGSQHQGMLPTKPSGTAGNSIGLSEEPEIPKSTQFCCTLEPGDMAIHHCQTIHHSDPNTSDKSRLGLLMVFKGSHTKKDHRLSKVYASAQTN</sequence>
<accession>A0A5B9Q365</accession>
<dbReference type="Gene3D" id="2.60.120.620">
    <property type="entry name" value="q2cbj1_9rhob like domain"/>
    <property type="match status" value="1"/>
</dbReference>
<evidence type="ECO:0000313" key="3">
    <source>
        <dbReference type="Proteomes" id="UP000323917"/>
    </source>
</evidence>
<dbReference type="RefSeq" id="WP_148072177.1">
    <property type="nucleotide sequence ID" value="NZ_CP042913.1"/>
</dbReference>